<protein>
    <recommendedName>
        <fullName evidence="1">AMP-dependent synthetase/ligase domain-containing protein</fullName>
    </recommendedName>
</protein>
<reference evidence="2" key="1">
    <citation type="submission" date="2021-10" db="EMBL/GenBank/DDBJ databases">
        <title>De novo Genome Assembly of Clathrus columnatus (Basidiomycota, Fungi) Using Illumina and Nanopore Sequence Data.</title>
        <authorList>
            <person name="Ogiso-Tanaka E."/>
            <person name="Itagaki H."/>
            <person name="Hosoya T."/>
            <person name="Hosaka K."/>
        </authorList>
    </citation>
    <scope>NUCLEOTIDE SEQUENCE</scope>
    <source>
        <strain evidence="2">MO-923</strain>
    </source>
</reference>
<evidence type="ECO:0000313" key="2">
    <source>
        <dbReference type="EMBL" id="GJJ12650.1"/>
    </source>
</evidence>
<dbReference type="EMBL" id="BPWL01000007">
    <property type="protein sequence ID" value="GJJ12650.1"/>
    <property type="molecule type" value="Genomic_DNA"/>
</dbReference>
<dbReference type="AlphaFoldDB" id="A0AAV5AIG3"/>
<accession>A0AAV5AIG3</accession>
<dbReference type="Gene3D" id="3.40.50.12780">
    <property type="entry name" value="N-terminal domain of ligase-like"/>
    <property type="match status" value="1"/>
</dbReference>
<evidence type="ECO:0000313" key="3">
    <source>
        <dbReference type="Proteomes" id="UP001050691"/>
    </source>
</evidence>
<proteinExistence type="predicted"/>
<sequence>MTVHRRWEERGINVEIIQGWGLTETSLTCTAQKLEDFPAKIGSVGGLLAGLKAQLVKDNGIDDVNQGEPREIWIKELSIMKGIFIVFNTSDVEDKGPTLGEMKCRLSILKSLASVRCIVKHAEKYETFFDNSTRKQRKFCPELYSKIIHGEPKEINLSIVT</sequence>
<feature type="domain" description="AMP-dependent synthetase/ligase" evidence="1">
    <location>
        <begin position="3"/>
        <end position="83"/>
    </location>
</feature>
<comment type="caution">
    <text evidence="2">The sequence shown here is derived from an EMBL/GenBank/DDBJ whole genome shotgun (WGS) entry which is preliminary data.</text>
</comment>
<evidence type="ECO:0000259" key="1">
    <source>
        <dbReference type="Pfam" id="PF00501"/>
    </source>
</evidence>
<dbReference type="SUPFAM" id="SSF56801">
    <property type="entry name" value="Acetyl-CoA synthetase-like"/>
    <property type="match status" value="1"/>
</dbReference>
<dbReference type="Proteomes" id="UP001050691">
    <property type="component" value="Unassembled WGS sequence"/>
</dbReference>
<name>A0AAV5AIG3_9AGAM</name>
<organism evidence="2 3">
    <name type="scientific">Clathrus columnatus</name>
    <dbReference type="NCBI Taxonomy" id="1419009"/>
    <lineage>
        <taxon>Eukaryota</taxon>
        <taxon>Fungi</taxon>
        <taxon>Dikarya</taxon>
        <taxon>Basidiomycota</taxon>
        <taxon>Agaricomycotina</taxon>
        <taxon>Agaricomycetes</taxon>
        <taxon>Phallomycetidae</taxon>
        <taxon>Phallales</taxon>
        <taxon>Clathraceae</taxon>
        <taxon>Clathrus</taxon>
    </lineage>
</organism>
<dbReference type="InterPro" id="IPR000873">
    <property type="entry name" value="AMP-dep_synth/lig_dom"/>
</dbReference>
<dbReference type="InterPro" id="IPR042099">
    <property type="entry name" value="ANL_N_sf"/>
</dbReference>
<dbReference type="Pfam" id="PF00501">
    <property type="entry name" value="AMP-binding"/>
    <property type="match status" value="1"/>
</dbReference>
<keyword evidence="3" id="KW-1185">Reference proteome</keyword>
<gene>
    <name evidence="2" type="ORF">Clacol_006894</name>
</gene>